<protein>
    <submittedName>
        <fullName evidence="1">Uncharacterized protein</fullName>
    </submittedName>
</protein>
<dbReference type="EMBL" id="QSFV01000001">
    <property type="protein sequence ID" value="RHA82131.1"/>
    <property type="molecule type" value="Genomic_DNA"/>
</dbReference>
<evidence type="ECO:0000313" key="1">
    <source>
        <dbReference type="EMBL" id="RHA82131.1"/>
    </source>
</evidence>
<evidence type="ECO:0000313" key="2">
    <source>
        <dbReference type="Proteomes" id="UP000285740"/>
    </source>
</evidence>
<proteinExistence type="predicted"/>
<name>A0A413TAY1_9FIRM</name>
<dbReference type="Proteomes" id="UP000285740">
    <property type="component" value="Unassembled WGS sequence"/>
</dbReference>
<dbReference type="AlphaFoldDB" id="A0A413TAY1"/>
<sequence length="90" mass="10161">MEKTEVPKKKFGLLKKVFLSKKYNDSLVRKLLAGELTVAQLKQINRAIKSGLSDKQLNSIINSKKDASRMSVIIDIAINVNKMNQKEVKC</sequence>
<comment type="caution">
    <text evidence="1">The sequence shown here is derived from an EMBL/GenBank/DDBJ whole genome shotgun (WGS) entry which is preliminary data.</text>
</comment>
<reference evidence="1 2" key="1">
    <citation type="submission" date="2018-08" db="EMBL/GenBank/DDBJ databases">
        <title>A genome reference for cultivated species of the human gut microbiota.</title>
        <authorList>
            <person name="Zou Y."/>
            <person name="Xue W."/>
            <person name="Luo G."/>
        </authorList>
    </citation>
    <scope>NUCLEOTIDE SEQUENCE [LARGE SCALE GENOMIC DNA]</scope>
    <source>
        <strain evidence="1 2">AM42-30</strain>
    </source>
</reference>
<gene>
    <name evidence="1" type="ORF">DW918_00790</name>
</gene>
<organism evidence="1 2">
    <name type="scientific">Eubacterium ventriosum</name>
    <dbReference type="NCBI Taxonomy" id="39496"/>
    <lineage>
        <taxon>Bacteria</taxon>
        <taxon>Bacillati</taxon>
        <taxon>Bacillota</taxon>
        <taxon>Clostridia</taxon>
        <taxon>Eubacteriales</taxon>
        <taxon>Eubacteriaceae</taxon>
        <taxon>Eubacterium</taxon>
    </lineage>
</organism>
<accession>A0A413TAY1</accession>